<reference evidence="1" key="1">
    <citation type="submission" date="2022-08" db="EMBL/GenBank/DDBJ databases">
        <title>Complete genome of Mycoplasma iguanae type strain 2327.</title>
        <authorList>
            <person name="Spergser J."/>
        </authorList>
    </citation>
    <scope>NUCLEOTIDE SEQUENCE</scope>
    <source>
        <strain evidence="1">2327</strain>
    </source>
</reference>
<dbReference type="PANTHER" id="PTHR10000:SF8">
    <property type="entry name" value="HAD SUPERFAMILY HYDROLASE-LIKE, TYPE 3"/>
    <property type="match status" value="1"/>
</dbReference>
<dbReference type="NCBIfam" id="TIGR00099">
    <property type="entry name" value="Cof-subfamily"/>
    <property type="match status" value="1"/>
</dbReference>
<sequence length="280" mass="31822">MDKKDNVQTLVFDLDGTLLNSEKNVLDSSIETIKHLQKKNGTKAIIASGRPWYFCKKPWNLIDSQMPIISCNGALVFDPVNNKEIFVNPIEKTVAKSIFNYLHALKINFLVYTSKQMFKNEAISPSQWFIWLDGELAKMAEDEKFQINPVNSDFDLDQHQVVKFLVIAKETDPKNLDLIQKEFKKYQEKVYLIKSQPTVLDIMPTGSDKGQGLKQIAQHGLINLDTTLVFGDEVNDIPMFKVAKYSVAMGQSKSEVKTIAKYVTDSHDKDGIANFLKKII</sequence>
<evidence type="ECO:0000313" key="1">
    <source>
        <dbReference type="EMBL" id="UVD81885.1"/>
    </source>
</evidence>
<dbReference type="GO" id="GO:0016787">
    <property type="term" value="F:hydrolase activity"/>
    <property type="evidence" value="ECO:0007669"/>
    <property type="project" value="UniProtKB-KW"/>
</dbReference>
<keyword evidence="1" id="KW-0378">Hydrolase</keyword>
<dbReference type="SFLD" id="SFLDG01140">
    <property type="entry name" value="C2.B:_Phosphomannomutase_and_P"/>
    <property type="match status" value="1"/>
</dbReference>
<dbReference type="InterPro" id="IPR023214">
    <property type="entry name" value="HAD_sf"/>
</dbReference>
<gene>
    <name evidence="1" type="ORF">NV226_01090</name>
</gene>
<dbReference type="EMBL" id="CP102734">
    <property type="protein sequence ID" value="UVD81885.1"/>
    <property type="molecule type" value="Genomic_DNA"/>
</dbReference>
<dbReference type="RefSeq" id="WP_258211059.1">
    <property type="nucleotide sequence ID" value="NZ_CP102734.1"/>
</dbReference>
<accession>A0ABY5RB96</accession>
<dbReference type="Proteomes" id="UP001059252">
    <property type="component" value="Chromosome"/>
</dbReference>
<proteinExistence type="predicted"/>
<dbReference type="Pfam" id="PF08282">
    <property type="entry name" value="Hydrolase_3"/>
    <property type="match status" value="1"/>
</dbReference>
<dbReference type="InterPro" id="IPR000150">
    <property type="entry name" value="Cof"/>
</dbReference>
<dbReference type="PANTHER" id="PTHR10000">
    <property type="entry name" value="PHOSPHOSERINE PHOSPHATASE"/>
    <property type="match status" value="1"/>
</dbReference>
<dbReference type="NCBIfam" id="TIGR01484">
    <property type="entry name" value="HAD-SF-IIB"/>
    <property type="match status" value="1"/>
</dbReference>
<evidence type="ECO:0000313" key="2">
    <source>
        <dbReference type="Proteomes" id="UP001059252"/>
    </source>
</evidence>
<dbReference type="CDD" id="cd07516">
    <property type="entry name" value="HAD_Pase"/>
    <property type="match status" value="1"/>
</dbReference>
<name>A0ABY5RB96_9MOLU</name>
<dbReference type="InterPro" id="IPR036412">
    <property type="entry name" value="HAD-like_sf"/>
</dbReference>
<dbReference type="Gene3D" id="3.30.1240.10">
    <property type="match status" value="1"/>
</dbReference>
<protein>
    <submittedName>
        <fullName evidence="1">HAD family hydrolase</fullName>
    </submittedName>
</protein>
<dbReference type="InterPro" id="IPR006379">
    <property type="entry name" value="HAD-SF_hydro_IIB"/>
</dbReference>
<dbReference type="Gene3D" id="3.40.50.1000">
    <property type="entry name" value="HAD superfamily/HAD-like"/>
    <property type="match status" value="1"/>
</dbReference>
<dbReference type="SUPFAM" id="SSF56784">
    <property type="entry name" value="HAD-like"/>
    <property type="match status" value="1"/>
</dbReference>
<keyword evidence="2" id="KW-1185">Reference proteome</keyword>
<dbReference type="SFLD" id="SFLDS00003">
    <property type="entry name" value="Haloacid_Dehalogenase"/>
    <property type="match status" value="1"/>
</dbReference>
<organism evidence="1 2">
    <name type="scientific">Mycoplasma iguanae</name>
    <dbReference type="NCBI Taxonomy" id="292461"/>
    <lineage>
        <taxon>Bacteria</taxon>
        <taxon>Bacillati</taxon>
        <taxon>Mycoplasmatota</taxon>
        <taxon>Mollicutes</taxon>
        <taxon>Mycoplasmataceae</taxon>
        <taxon>Mycoplasma</taxon>
    </lineage>
</organism>